<feature type="region of interest" description="Disordered" evidence="1">
    <location>
        <begin position="409"/>
        <end position="434"/>
    </location>
</feature>
<feature type="region of interest" description="Disordered" evidence="1">
    <location>
        <begin position="65"/>
        <end position="89"/>
    </location>
</feature>
<dbReference type="AlphaFoldDB" id="E3RDM2"/>
<dbReference type="EMBL" id="GL532151">
    <property type="protein sequence ID" value="EFQ96182.1"/>
    <property type="molecule type" value="Genomic_DNA"/>
</dbReference>
<organism evidence="3">
    <name type="scientific">Pyrenophora teres f. teres (strain 0-1)</name>
    <name type="common">Barley net blotch fungus</name>
    <name type="synonym">Drechslera teres f. teres</name>
    <dbReference type="NCBI Taxonomy" id="861557"/>
    <lineage>
        <taxon>Eukaryota</taxon>
        <taxon>Fungi</taxon>
        <taxon>Dikarya</taxon>
        <taxon>Ascomycota</taxon>
        <taxon>Pezizomycotina</taxon>
        <taxon>Dothideomycetes</taxon>
        <taxon>Pleosporomycetidae</taxon>
        <taxon>Pleosporales</taxon>
        <taxon>Pleosporineae</taxon>
        <taxon>Pleosporaceae</taxon>
        <taxon>Pyrenophora</taxon>
    </lineage>
</organism>
<feature type="region of interest" description="Disordered" evidence="1">
    <location>
        <begin position="1"/>
        <end position="26"/>
    </location>
</feature>
<dbReference type="KEGG" id="pte:PTT_02504"/>
<sequence>MDQPFSSPAPHMLQTYNNRDNATGGNIRVDPATVFDGDSSENHHNQALVPQTTDNCRLTAEEASRLMPPPPSVRGHATRSARPYVPQPGTPRGQLLLGIPPHDYMLPQGGLINATVVDIIVIFPQWFRNPRILQRFLNNGITANIHLIILEEYRHLGLTSGEQLERARDYLSNAYRKQMRKYSDPKWTKQTHRAPVDWNMQALSIHDFTPECMVSGDLYVTPPSIPFKDLAIGLKKLPEGNDAGDLTHALDYAMRNHKLDEKGYPADFVFPDDIQLILNAIGRISVTSGNTDASIITRYHHMLRDVEVVRRRKLSEDHRQIADAPKQQELAVQVANQWMDQSHTHQMPMWQPVPFENGPTNWQVPQPAPTFQPSDGNHGGMLPTDMGVLMPTHIQQLQMPIHQPQHHYPVSQETNYSHPGTTNQTVPSRPSHLLRTPSQDAVAEVAAKLVSHGPTQTITDLPPIPSICVFSPSEDNASLSQLPPQQPWQPEDPIAAQQQADAWIAANQTFDLNGLSRLPMYPSMLLQECANCFTADDMSDIARAARWAVAFGYADDVEWTVGDAEMIVGILDAAANGFEGV</sequence>
<accession>E3RDM2</accession>
<evidence type="ECO:0000313" key="2">
    <source>
        <dbReference type="EMBL" id="EFQ96182.1"/>
    </source>
</evidence>
<dbReference type="OrthoDB" id="3795517at2759"/>
<protein>
    <submittedName>
        <fullName evidence="2">Uncharacterized protein</fullName>
    </submittedName>
</protein>
<proteinExistence type="predicted"/>
<feature type="compositionally biased region" description="Polar residues" evidence="1">
    <location>
        <begin position="411"/>
        <end position="428"/>
    </location>
</feature>
<gene>
    <name evidence="2" type="ORF">PTT_02504</name>
</gene>
<feature type="compositionally biased region" description="Polar residues" evidence="1">
    <location>
        <begin position="14"/>
        <end position="24"/>
    </location>
</feature>
<dbReference type="HOGENOM" id="CLU_469410_0_0_1"/>
<dbReference type="Proteomes" id="UP000001067">
    <property type="component" value="Unassembled WGS sequence"/>
</dbReference>
<evidence type="ECO:0000256" key="1">
    <source>
        <dbReference type="SAM" id="MobiDB-lite"/>
    </source>
</evidence>
<name>E3RDM2_PYRTT</name>
<evidence type="ECO:0000313" key="3">
    <source>
        <dbReference type="Proteomes" id="UP000001067"/>
    </source>
</evidence>
<keyword evidence="3" id="KW-1185">Reference proteome</keyword>
<reference evidence="2 3" key="1">
    <citation type="journal article" date="2010" name="Genome Biol.">
        <title>A first genome assembly of the barley fungal pathogen Pyrenophora teres f. teres.</title>
        <authorList>
            <person name="Ellwood S.R."/>
            <person name="Liu Z."/>
            <person name="Syme R.A."/>
            <person name="Lai Z."/>
            <person name="Hane J.K."/>
            <person name="Keiper F."/>
            <person name="Moffat C.S."/>
            <person name="Oliver R.P."/>
            <person name="Friesen T.L."/>
        </authorList>
    </citation>
    <scope>NUCLEOTIDE SEQUENCE [LARGE SCALE GENOMIC DNA]</scope>
    <source>
        <strain evidence="2 3">0-1</strain>
    </source>
</reference>